<evidence type="ECO:0000313" key="3">
    <source>
        <dbReference type="Proteomes" id="UP000465778"/>
    </source>
</evidence>
<sequence length="93" mass="10990">MGKESQKRIKRKKNKKKKEDFGTCEFHCKHCSHTFEMDWETIWDLQEMTHGYTGFHTDDTFISCPKCDRLIDDGEDEVFFPGTAEEYKKMTGA</sequence>
<name>A0A800NDV6_CYTFI</name>
<evidence type="ECO:0000256" key="1">
    <source>
        <dbReference type="SAM" id="MobiDB-lite"/>
    </source>
</evidence>
<organism evidence="2 3">
    <name type="scientific">Cytobacillus firmus</name>
    <name type="common">Bacillus firmus</name>
    <dbReference type="NCBI Taxonomy" id="1399"/>
    <lineage>
        <taxon>Bacteria</taxon>
        <taxon>Bacillati</taxon>
        <taxon>Bacillota</taxon>
        <taxon>Bacilli</taxon>
        <taxon>Bacillales</taxon>
        <taxon>Bacillaceae</taxon>
        <taxon>Cytobacillus</taxon>
    </lineage>
</organism>
<accession>A0A800NDV6</accession>
<proteinExistence type="predicted"/>
<evidence type="ECO:0000313" key="2">
    <source>
        <dbReference type="EMBL" id="KAF0825111.1"/>
    </source>
</evidence>
<feature type="region of interest" description="Disordered" evidence="1">
    <location>
        <begin position="1"/>
        <end position="20"/>
    </location>
</feature>
<dbReference type="AlphaFoldDB" id="A0A800NDV6"/>
<dbReference type="RefSeq" id="WP_197199383.1">
    <property type="nucleotide sequence ID" value="NZ_JAQZDS010000002.1"/>
</dbReference>
<protein>
    <submittedName>
        <fullName evidence="2">Uncharacterized protein</fullName>
    </submittedName>
</protein>
<gene>
    <name evidence="2" type="ORF">KIS1582_1124</name>
</gene>
<comment type="caution">
    <text evidence="2">The sequence shown here is derived from an EMBL/GenBank/DDBJ whole genome shotgun (WGS) entry which is preliminary data.</text>
</comment>
<reference evidence="2 3" key="1">
    <citation type="journal article" date="2020" name="G3 (Bethesda)">
        <title>Whole Genome Sequencing and Comparative Genomics of Two Nematicidal Bacillus Strains Reveals a Wide Range of Possible Virulence Factors.</title>
        <authorList>
            <person name="Susic N."/>
            <person name="Janezic S."/>
            <person name="Rupnik M."/>
            <person name="Geric Stare B."/>
        </authorList>
    </citation>
    <scope>NUCLEOTIDE SEQUENCE [LARGE SCALE GENOMIC DNA]</scope>
    <source>
        <strain evidence="2 3">I-1582</strain>
    </source>
</reference>
<dbReference type="Proteomes" id="UP000465778">
    <property type="component" value="Unassembled WGS sequence"/>
</dbReference>
<dbReference type="EMBL" id="VDEM01000007">
    <property type="protein sequence ID" value="KAF0825111.1"/>
    <property type="molecule type" value="Genomic_DNA"/>
</dbReference>